<dbReference type="AlphaFoldDB" id="A0ABC8QVW3"/>
<organism evidence="1 2">
    <name type="scientific">Ilex paraguariensis</name>
    <name type="common">yerba mate</name>
    <dbReference type="NCBI Taxonomy" id="185542"/>
    <lineage>
        <taxon>Eukaryota</taxon>
        <taxon>Viridiplantae</taxon>
        <taxon>Streptophyta</taxon>
        <taxon>Embryophyta</taxon>
        <taxon>Tracheophyta</taxon>
        <taxon>Spermatophyta</taxon>
        <taxon>Magnoliopsida</taxon>
        <taxon>eudicotyledons</taxon>
        <taxon>Gunneridae</taxon>
        <taxon>Pentapetalae</taxon>
        <taxon>asterids</taxon>
        <taxon>campanulids</taxon>
        <taxon>Aquifoliales</taxon>
        <taxon>Aquifoliaceae</taxon>
        <taxon>Ilex</taxon>
    </lineage>
</organism>
<comment type="caution">
    <text evidence="1">The sequence shown here is derived from an EMBL/GenBank/DDBJ whole genome shotgun (WGS) entry which is preliminary data.</text>
</comment>
<dbReference type="EMBL" id="CAUOFW020000763">
    <property type="protein sequence ID" value="CAK9136567.1"/>
    <property type="molecule type" value="Genomic_DNA"/>
</dbReference>
<name>A0ABC8QVW3_9AQUA</name>
<protein>
    <submittedName>
        <fullName evidence="1">Uncharacterized protein</fullName>
    </submittedName>
</protein>
<evidence type="ECO:0000313" key="2">
    <source>
        <dbReference type="Proteomes" id="UP001642360"/>
    </source>
</evidence>
<gene>
    <name evidence="1" type="ORF">ILEXP_LOCUS3552</name>
</gene>
<reference evidence="1 2" key="1">
    <citation type="submission" date="2024-02" db="EMBL/GenBank/DDBJ databases">
        <authorList>
            <person name="Vignale AGUSTIN F."/>
            <person name="Sosa J E."/>
            <person name="Modenutti C."/>
        </authorList>
    </citation>
    <scope>NUCLEOTIDE SEQUENCE [LARGE SCALE GENOMIC DNA]</scope>
</reference>
<proteinExistence type="predicted"/>
<sequence length="103" mass="11673">MVVAFHNCLWAPSEPNTMAASSSGIGNYWFPPITTQNSPTPQVDIIMVILVNNFLVLPTSFSEQQVFSVRCHWYIARDDDRGVKFWLPIAVQIFFPSSFPCSF</sequence>
<keyword evidence="2" id="KW-1185">Reference proteome</keyword>
<accession>A0ABC8QVW3</accession>
<evidence type="ECO:0000313" key="1">
    <source>
        <dbReference type="EMBL" id="CAK9136567.1"/>
    </source>
</evidence>
<dbReference type="Proteomes" id="UP001642360">
    <property type="component" value="Unassembled WGS sequence"/>
</dbReference>